<feature type="compositionally biased region" description="Basic residues" evidence="1">
    <location>
        <begin position="165"/>
        <end position="176"/>
    </location>
</feature>
<feature type="domain" description="DUF7924" evidence="2">
    <location>
        <begin position="68"/>
        <end position="135"/>
    </location>
</feature>
<feature type="compositionally biased region" description="Polar residues" evidence="1">
    <location>
        <begin position="218"/>
        <end position="227"/>
    </location>
</feature>
<evidence type="ECO:0000256" key="1">
    <source>
        <dbReference type="SAM" id="MobiDB-lite"/>
    </source>
</evidence>
<organism evidence="3 4">
    <name type="scientific">Zalerion maritima</name>
    <dbReference type="NCBI Taxonomy" id="339359"/>
    <lineage>
        <taxon>Eukaryota</taxon>
        <taxon>Fungi</taxon>
        <taxon>Dikarya</taxon>
        <taxon>Ascomycota</taxon>
        <taxon>Pezizomycotina</taxon>
        <taxon>Sordariomycetes</taxon>
        <taxon>Lulworthiomycetidae</taxon>
        <taxon>Lulworthiales</taxon>
        <taxon>Lulworthiaceae</taxon>
        <taxon>Zalerion</taxon>
    </lineage>
</organism>
<dbReference type="PROSITE" id="PS51257">
    <property type="entry name" value="PROKAR_LIPOPROTEIN"/>
    <property type="match status" value="1"/>
</dbReference>
<dbReference type="InterPro" id="IPR057684">
    <property type="entry name" value="DUF7924"/>
</dbReference>
<feature type="region of interest" description="Disordered" evidence="1">
    <location>
        <begin position="146"/>
        <end position="192"/>
    </location>
</feature>
<feature type="compositionally biased region" description="Polar residues" evidence="1">
    <location>
        <begin position="155"/>
        <end position="164"/>
    </location>
</feature>
<dbReference type="Pfam" id="PF25545">
    <property type="entry name" value="DUF7924"/>
    <property type="match status" value="1"/>
</dbReference>
<gene>
    <name evidence="3" type="ORF">MKZ38_003106</name>
</gene>
<dbReference type="AlphaFoldDB" id="A0AAD5S4V6"/>
<protein>
    <recommendedName>
        <fullName evidence="2">DUF7924 domain-containing protein</fullName>
    </recommendedName>
</protein>
<sequence>MRRVSDQVAGFPHSSSQAAGIGCLCGHRFVFSVAHILCDSTPASCVNIAERLTHQLRNVKSDKIRPIGSAAFSIAMSGTEARLYVSRKHNELDYYMQEIDSFLLQKPKDCLEFRMYVRNIIDWGKDRRLKEIRDSLDALLEESRKRASEAAKSRQPPSNGSATTRGKRHKSSSRRNSRSDSQGQSRGGDESYWDWDDAAERWFHRNADGTVTWAEQEAQPSSVAAGE</sequence>
<evidence type="ECO:0000313" key="4">
    <source>
        <dbReference type="Proteomes" id="UP001201980"/>
    </source>
</evidence>
<proteinExistence type="predicted"/>
<name>A0AAD5S4V6_9PEZI</name>
<dbReference type="EMBL" id="JAKWBI020000019">
    <property type="protein sequence ID" value="KAJ2906069.1"/>
    <property type="molecule type" value="Genomic_DNA"/>
</dbReference>
<dbReference type="PANTHER" id="PTHR42470:SF1">
    <property type="entry name" value="VAST DOMAIN-CONTAINING PROTEIN"/>
    <property type="match status" value="1"/>
</dbReference>
<evidence type="ECO:0000313" key="3">
    <source>
        <dbReference type="EMBL" id="KAJ2906069.1"/>
    </source>
</evidence>
<dbReference type="Proteomes" id="UP001201980">
    <property type="component" value="Unassembled WGS sequence"/>
</dbReference>
<feature type="region of interest" description="Disordered" evidence="1">
    <location>
        <begin position="208"/>
        <end position="227"/>
    </location>
</feature>
<comment type="caution">
    <text evidence="3">The sequence shown here is derived from an EMBL/GenBank/DDBJ whole genome shotgun (WGS) entry which is preliminary data.</text>
</comment>
<accession>A0AAD5S4V6</accession>
<reference evidence="3" key="1">
    <citation type="submission" date="2022-07" db="EMBL/GenBank/DDBJ databases">
        <title>Draft genome sequence of Zalerion maritima ATCC 34329, a (micro)plastics degrading marine fungus.</title>
        <authorList>
            <person name="Paco A."/>
            <person name="Goncalves M.F.M."/>
            <person name="Rocha-Santos T.A.P."/>
            <person name="Alves A."/>
        </authorList>
    </citation>
    <scope>NUCLEOTIDE SEQUENCE</scope>
    <source>
        <strain evidence="3">ATCC 34329</strain>
    </source>
</reference>
<evidence type="ECO:0000259" key="2">
    <source>
        <dbReference type="Pfam" id="PF25545"/>
    </source>
</evidence>
<dbReference type="PANTHER" id="PTHR42470">
    <property type="entry name" value="VAST DOMAIN-CONTAINING PROTEIN"/>
    <property type="match status" value="1"/>
</dbReference>
<keyword evidence="4" id="KW-1185">Reference proteome</keyword>